<dbReference type="GO" id="GO:0004803">
    <property type="term" value="F:transposase activity"/>
    <property type="evidence" value="ECO:0007669"/>
    <property type="project" value="InterPro"/>
</dbReference>
<dbReference type="GO" id="GO:0006313">
    <property type="term" value="P:DNA transposition"/>
    <property type="evidence" value="ECO:0007669"/>
    <property type="project" value="InterPro"/>
</dbReference>
<evidence type="ECO:0000313" key="2">
    <source>
        <dbReference type="EMBL" id="HIT17525.1"/>
    </source>
</evidence>
<dbReference type="Pfam" id="PF01609">
    <property type="entry name" value="DDE_Tnp_1"/>
    <property type="match status" value="1"/>
</dbReference>
<sequence length="165" mass="19842">MELIRINKSRWEIERCFREMKTEFQARPVYLKREDRIKSHFLVCFLALLVFRLLKQKLPGYSSQKLTQVLRSLKLMEISSGDYTPIFKRTDLTDELHEEFGFRLDRELIPQKTLTKIIKQTKKQKSTQKIKQSKSPRKPNIKAFLELFYLFSCQTQEYNTFPPVM</sequence>
<dbReference type="GO" id="GO:0003677">
    <property type="term" value="F:DNA binding"/>
    <property type="evidence" value="ECO:0007669"/>
    <property type="project" value="InterPro"/>
</dbReference>
<reference evidence="2" key="1">
    <citation type="submission" date="2020-10" db="EMBL/GenBank/DDBJ databases">
        <authorList>
            <person name="Gilroy R."/>
        </authorList>
    </citation>
    <scope>NUCLEOTIDE SEQUENCE</scope>
    <source>
        <strain evidence="2">14508</strain>
    </source>
</reference>
<dbReference type="AlphaFoldDB" id="A0A9D1G8U7"/>
<evidence type="ECO:0000259" key="1">
    <source>
        <dbReference type="Pfam" id="PF01609"/>
    </source>
</evidence>
<comment type="caution">
    <text evidence="2">The sequence shown here is derived from an EMBL/GenBank/DDBJ whole genome shotgun (WGS) entry which is preliminary data.</text>
</comment>
<organism evidence="2 3">
    <name type="scientific">Candidatus Caccosoma faecigallinarum</name>
    <dbReference type="NCBI Taxonomy" id="2840720"/>
    <lineage>
        <taxon>Bacteria</taxon>
        <taxon>Bacillati</taxon>
        <taxon>Bacillota</taxon>
        <taxon>Bacillota incertae sedis</taxon>
        <taxon>Candidatus Caccosoma</taxon>
    </lineage>
</organism>
<gene>
    <name evidence="2" type="ORF">IAD04_04015</name>
</gene>
<dbReference type="EMBL" id="DVKI01000127">
    <property type="protein sequence ID" value="HIT17525.1"/>
    <property type="molecule type" value="Genomic_DNA"/>
</dbReference>
<dbReference type="Proteomes" id="UP000886893">
    <property type="component" value="Unassembled WGS sequence"/>
</dbReference>
<name>A0A9D1G8U7_9FIRM</name>
<feature type="domain" description="Transposase IS4-like" evidence="1">
    <location>
        <begin position="3"/>
        <end position="49"/>
    </location>
</feature>
<accession>A0A9D1G8U7</accession>
<proteinExistence type="predicted"/>
<dbReference type="InterPro" id="IPR002559">
    <property type="entry name" value="Transposase_11"/>
</dbReference>
<evidence type="ECO:0000313" key="3">
    <source>
        <dbReference type="Proteomes" id="UP000886893"/>
    </source>
</evidence>
<reference evidence="2" key="2">
    <citation type="journal article" date="2021" name="PeerJ">
        <title>Extensive microbial diversity within the chicken gut microbiome revealed by metagenomics and culture.</title>
        <authorList>
            <person name="Gilroy R."/>
            <person name="Ravi A."/>
            <person name="Getino M."/>
            <person name="Pursley I."/>
            <person name="Horton D.L."/>
            <person name="Alikhan N.F."/>
            <person name="Baker D."/>
            <person name="Gharbi K."/>
            <person name="Hall N."/>
            <person name="Watson M."/>
            <person name="Adriaenssens E.M."/>
            <person name="Foster-Nyarko E."/>
            <person name="Jarju S."/>
            <person name="Secka A."/>
            <person name="Antonio M."/>
            <person name="Oren A."/>
            <person name="Chaudhuri R.R."/>
            <person name="La Ragione R."/>
            <person name="Hildebrand F."/>
            <person name="Pallen M.J."/>
        </authorList>
    </citation>
    <scope>NUCLEOTIDE SEQUENCE</scope>
    <source>
        <strain evidence="2">14508</strain>
    </source>
</reference>
<protein>
    <submittedName>
        <fullName evidence="2">Transposase</fullName>
    </submittedName>
</protein>
<dbReference type="InterPro" id="IPR012337">
    <property type="entry name" value="RNaseH-like_sf"/>
</dbReference>
<dbReference type="SUPFAM" id="SSF53098">
    <property type="entry name" value="Ribonuclease H-like"/>
    <property type="match status" value="1"/>
</dbReference>